<feature type="region of interest" description="Disordered" evidence="1">
    <location>
        <begin position="1"/>
        <end position="29"/>
    </location>
</feature>
<protein>
    <submittedName>
        <fullName evidence="2">Uncharacterized protein</fullName>
    </submittedName>
</protein>
<dbReference type="OrthoDB" id="375548at2157"/>
<proteinExistence type="predicted"/>
<reference evidence="2 3" key="1">
    <citation type="submission" date="2021-01" db="EMBL/GenBank/DDBJ databases">
        <title>Genome Sequence and Methylation Pattern of Haloterrigena salifodinae BOL5-1, An Extremely Halophilic Archaeon from a Bolivian Salt Mine.</title>
        <authorList>
            <person name="DasSarma P."/>
            <person name="Anton B.P."/>
            <person name="DasSarma S.L."/>
            <person name="von Ehrenheim H.A.L."/>
            <person name="Martinez F.L."/>
            <person name="Guzman D."/>
            <person name="Roberts R.J."/>
            <person name="DasSarma S."/>
        </authorList>
    </citation>
    <scope>NUCLEOTIDE SEQUENCE [LARGE SCALE GENOMIC DNA]</scope>
    <source>
        <strain evidence="2 3">BOL5-1</strain>
    </source>
</reference>
<dbReference type="KEGG" id="hsal:JMJ58_19465"/>
<keyword evidence="3" id="KW-1185">Reference proteome</keyword>
<dbReference type="RefSeq" id="WP_204747676.1">
    <property type="nucleotide sequence ID" value="NZ_CP069188.1"/>
</dbReference>
<sequence>MEDKINIIDPFTGDEVDVDRHPDNKTPVTELPEMSRAERRALFGDDLPGQELPVLIRSNFRADPCEGDQGSFTKIVEEDCEVCGYDRAEFSYHTLAGVGFVECQACRATIEEI</sequence>
<evidence type="ECO:0000256" key="1">
    <source>
        <dbReference type="SAM" id="MobiDB-lite"/>
    </source>
</evidence>
<dbReference type="AlphaFoldDB" id="A0A8T8E0W2"/>
<evidence type="ECO:0000313" key="2">
    <source>
        <dbReference type="EMBL" id="QRV15060.1"/>
    </source>
</evidence>
<evidence type="ECO:0000313" key="3">
    <source>
        <dbReference type="Proteomes" id="UP000637819"/>
    </source>
</evidence>
<name>A0A8T8E0W2_9EURY</name>
<organism evidence="2 3">
    <name type="scientific">Haloterrigena salifodinae</name>
    <dbReference type="NCBI Taxonomy" id="2675099"/>
    <lineage>
        <taxon>Archaea</taxon>
        <taxon>Methanobacteriati</taxon>
        <taxon>Methanobacteriota</taxon>
        <taxon>Stenosarchaea group</taxon>
        <taxon>Halobacteria</taxon>
        <taxon>Halobacteriales</taxon>
        <taxon>Natrialbaceae</taxon>
        <taxon>Haloterrigena</taxon>
    </lineage>
</organism>
<gene>
    <name evidence="2" type="ORF">JMJ58_19465</name>
</gene>
<dbReference type="Proteomes" id="UP000637819">
    <property type="component" value="Chromosome"/>
</dbReference>
<accession>A0A8T8E0W2</accession>
<dbReference type="EMBL" id="CP069188">
    <property type="protein sequence ID" value="QRV15060.1"/>
    <property type="molecule type" value="Genomic_DNA"/>
</dbReference>
<dbReference type="GeneID" id="62877351"/>